<keyword evidence="2" id="KW-1185">Reference proteome</keyword>
<dbReference type="Proteomes" id="UP001283361">
    <property type="component" value="Unassembled WGS sequence"/>
</dbReference>
<evidence type="ECO:0000313" key="1">
    <source>
        <dbReference type="EMBL" id="KAK3732190.1"/>
    </source>
</evidence>
<name>A0AAE0Y5H6_9GAST</name>
<reference evidence="1" key="1">
    <citation type="journal article" date="2023" name="G3 (Bethesda)">
        <title>A reference genome for the long-term kleptoplast-retaining sea slug Elysia crispata morphotype clarki.</title>
        <authorList>
            <person name="Eastman K.E."/>
            <person name="Pendleton A.L."/>
            <person name="Shaikh M.A."/>
            <person name="Suttiyut T."/>
            <person name="Ogas R."/>
            <person name="Tomko P."/>
            <person name="Gavelis G."/>
            <person name="Widhalm J.R."/>
            <person name="Wisecaver J.H."/>
        </authorList>
    </citation>
    <scope>NUCLEOTIDE SEQUENCE</scope>
    <source>
        <strain evidence="1">ECLA1</strain>
    </source>
</reference>
<proteinExistence type="predicted"/>
<comment type="caution">
    <text evidence="1">The sequence shown here is derived from an EMBL/GenBank/DDBJ whole genome shotgun (WGS) entry which is preliminary data.</text>
</comment>
<sequence>MFLRKNYVLHGENNARNVKGETIFLVCAKVEVIQNLPIPTDVTAVRRLLVQIYANKLGDRSQDIISTPPSKKWQSWSICKGCKDVDKEMQGDKSGPIQSTSRIQKHATAVQQKSPAKILLGRKPKTLLAFSNKQYANCRNINKALERRQVSTKTLYDKKSKDLKHLLPNSPVYFRTPKKWGLGKTKKKRQSRLHHPWREWSNLQEKRVHILKHTPFDDTFEGVCSIQNNRGVKRPIRRRRCPYWTKDYDLKFVQA</sequence>
<dbReference type="EMBL" id="JAWDGP010006980">
    <property type="protein sequence ID" value="KAK3732190.1"/>
    <property type="molecule type" value="Genomic_DNA"/>
</dbReference>
<dbReference type="AlphaFoldDB" id="A0AAE0Y5H6"/>
<protein>
    <submittedName>
        <fullName evidence="1">Uncharacterized protein</fullName>
    </submittedName>
</protein>
<gene>
    <name evidence="1" type="ORF">RRG08_026572</name>
</gene>
<evidence type="ECO:0000313" key="2">
    <source>
        <dbReference type="Proteomes" id="UP001283361"/>
    </source>
</evidence>
<accession>A0AAE0Y5H6</accession>
<organism evidence="1 2">
    <name type="scientific">Elysia crispata</name>
    <name type="common">lettuce slug</name>
    <dbReference type="NCBI Taxonomy" id="231223"/>
    <lineage>
        <taxon>Eukaryota</taxon>
        <taxon>Metazoa</taxon>
        <taxon>Spiralia</taxon>
        <taxon>Lophotrochozoa</taxon>
        <taxon>Mollusca</taxon>
        <taxon>Gastropoda</taxon>
        <taxon>Heterobranchia</taxon>
        <taxon>Euthyneura</taxon>
        <taxon>Panpulmonata</taxon>
        <taxon>Sacoglossa</taxon>
        <taxon>Placobranchoidea</taxon>
        <taxon>Plakobranchidae</taxon>
        <taxon>Elysia</taxon>
    </lineage>
</organism>